<feature type="transmembrane region" description="Helical" evidence="10">
    <location>
        <begin position="368"/>
        <end position="390"/>
    </location>
</feature>
<feature type="transmembrane region" description="Helical" evidence="10">
    <location>
        <begin position="396"/>
        <end position="418"/>
    </location>
</feature>
<evidence type="ECO:0000256" key="2">
    <source>
        <dbReference type="ARBA" id="ARBA00022448"/>
    </source>
</evidence>
<dbReference type="Pfam" id="PF07690">
    <property type="entry name" value="MFS_1"/>
    <property type="match status" value="1"/>
</dbReference>
<evidence type="ECO:0000313" key="13">
    <source>
        <dbReference type="Proteomes" id="UP000572754"/>
    </source>
</evidence>
<evidence type="ECO:0000256" key="8">
    <source>
        <dbReference type="ARBA" id="ARBA00038459"/>
    </source>
</evidence>
<dbReference type="GO" id="GO:0005886">
    <property type="term" value="C:plasma membrane"/>
    <property type="evidence" value="ECO:0007669"/>
    <property type="project" value="UniProtKB-SubCell"/>
</dbReference>
<comment type="subcellular location">
    <subcellularLocation>
        <location evidence="1">Cell membrane</location>
        <topology evidence="1">Multi-pass membrane protein</topology>
    </subcellularLocation>
</comment>
<dbReference type="InterPro" id="IPR038765">
    <property type="entry name" value="Papain-like_cys_pep_sf"/>
</dbReference>
<keyword evidence="5 10" id="KW-1133">Transmembrane helix</keyword>
<keyword evidence="6 10" id="KW-0472">Membrane</keyword>
<evidence type="ECO:0000259" key="11">
    <source>
        <dbReference type="PROSITE" id="PS50850"/>
    </source>
</evidence>
<keyword evidence="2" id="KW-0813">Transport</keyword>
<comment type="similarity">
    <text evidence="8">Belongs to the major facilitator superfamily. DHA1 family. Polyamines/proton antiporter (TC 2.A.1.2.16) subfamily.</text>
</comment>
<feature type="transmembrane region" description="Helical" evidence="10">
    <location>
        <begin position="297"/>
        <end position="317"/>
    </location>
</feature>
<dbReference type="CDD" id="cd17323">
    <property type="entry name" value="MFS_Tpo1_MDR_like"/>
    <property type="match status" value="1"/>
</dbReference>
<accession>A0A8H5TUD6</accession>
<reference evidence="13" key="1">
    <citation type="journal article" date="2020" name="BMC Genomics">
        <title>Correction to: Identification and distribution of gene clusters required for synthesis of sphingolipid metabolism inhibitors in diverse species of the filamentous fungus Fusarium.</title>
        <authorList>
            <person name="Kim H.S."/>
            <person name="Lohmar J.M."/>
            <person name="Busman M."/>
            <person name="Brown D.W."/>
            <person name="Naumann T.A."/>
            <person name="Divon H.H."/>
            <person name="Lysoe E."/>
            <person name="Uhlig S."/>
            <person name="Proctor R.H."/>
        </authorList>
    </citation>
    <scope>NUCLEOTIDE SEQUENCE [LARGE SCALE GENOMIC DNA]</scope>
    <source>
        <strain evidence="13">NRRL 25331</strain>
    </source>
</reference>
<feature type="transmembrane region" description="Helical" evidence="10">
    <location>
        <begin position="196"/>
        <end position="214"/>
    </location>
</feature>
<comment type="caution">
    <text evidence="12">The sequence shown here is derived from an EMBL/GenBank/DDBJ whole genome shotgun (WGS) entry which is preliminary data.</text>
</comment>
<evidence type="ECO:0000256" key="9">
    <source>
        <dbReference type="SAM" id="MobiDB-lite"/>
    </source>
</evidence>
<dbReference type="Gene3D" id="1.20.1250.20">
    <property type="entry name" value="MFS general substrate transporter like domains"/>
    <property type="match status" value="1"/>
</dbReference>
<sequence>MSSDQSNGQTTTESIALDHDENPLNFSPARRWTCTIIVVFMTATIAFCSSIYTAAIPAISQDLNCSNIVATLGVTTFLLGFGTGPLIFAPMSETYGRNPVYRSTLLLFVLFNIGCALSPNVAALLVFRLLSGFFGSPTVTNSGGSLTDLWPPSHRSVPLALFTAASFLGPVVAPIVGGFLTEYASVSDPECDTRNFWLVSILSGLVYITMVVFLPETYAPRLLQTKARKNGVQESHQGLTVMLWTNITRPTVMFLTEPILFLLSLYMAFIYGILYLDFTAYPFVFQQTRHWDTGISGLSFLGIGAGMAIATAASPYINRVYAVYVKKLGGPRPEARLPHLILLSWLVPLGLFWFAWTADPSIHWASCIISGIPFGIGFVVLSLGITSYLIDCYGKYAASALAANAILRSLFGAGFPLFSHQMFNKLGAAWATSVLGFISVALAPLPFVFYRFGPRIRAHSTFHQRAIVEESEVAAPLDEPNKRGPIFVPFLSFKYPSMWPAIALDNVWRMTWNELHLLVQWSQFDPVHTDVEGLLQLRHSWLPERDVPWTYNKSVLQLWPNALMCPLNTTKMSSRLWYMKSGNPDLLNRPNSTSVSVSIPRSKFWSSFISISSQALRAHELDIGASTLQEINHDDASFEMAPVSSDGHISITVDDLDFSNMESELNADTIGRITDGTWPNGAATAKLLELCSSLRPLDAESIDPLLIDRAPVNNAVTHLLSAYGSDLLVLVPIRCNAHWILVVLRATDDSVLYYNSMPGHDMPNLPERINQVCQGLIRGLDYDICAAVSAASRPLPPTISCDYGIWRRILAAMLIDKDEFDSDLSLVPPELAEELIIDMGTVEPRPASLPASEYGDLVRTERQRLETHMSLEPRHHARPESGKPDYFS</sequence>
<evidence type="ECO:0000256" key="4">
    <source>
        <dbReference type="ARBA" id="ARBA00022692"/>
    </source>
</evidence>
<evidence type="ECO:0000256" key="1">
    <source>
        <dbReference type="ARBA" id="ARBA00004651"/>
    </source>
</evidence>
<feature type="transmembrane region" description="Helical" evidence="10">
    <location>
        <begin position="159"/>
        <end position="184"/>
    </location>
</feature>
<evidence type="ECO:0000256" key="7">
    <source>
        <dbReference type="ARBA" id="ARBA00023180"/>
    </source>
</evidence>
<organism evidence="12 13">
    <name type="scientific">Fusarium circinatum</name>
    <name type="common">Pitch canker fungus</name>
    <name type="synonym">Gibberella circinata</name>
    <dbReference type="NCBI Taxonomy" id="48490"/>
    <lineage>
        <taxon>Eukaryota</taxon>
        <taxon>Fungi</taxon>
        <taxon>Dikarya</taxon>
        <taxon>Ascomycota</taxon>
        <taxon>Pezizomycotina</taxon>
        <taxon>Sordariomycetes</taxon>
        <taxon>Hypocreomycetidae</taxon>
        <taxon>Hypocreales</taxon>
        <taxon>Nectriaceae</taxon>
        <taxon>Fusarium</taxon>
        <taxon>Fusarium fujikuroi species complex</taxon>
    </lineage>
</organism>
<feature type="domain" description="Major facilitator superfamily (MFS) profile" evidence="11">
    <location>
        <begin position="34"/>
        <end position="457"/>
    </location>
</feature>
<keyword evidence="3" id="KW-1003">Cell membrane</keyword>
<reference evidence="12 13" key="2">
    <citation type="submission" date="2020-05" db="EMBL/GenBank/DDBJ databases">
        <title>Identification and distribution of gene clusters putatively required for synthesis of sphingolipid metabolism inhibitors in phylogenetically diverse species of the filamentous fungus Fusarium.</title>
        <authorList>
            <person name="Kim H.-S."/>
            <person name="Busman M."/>
            <person name="Brown D.W."/>
            <person name="Divon H."/>
            <person name="Uhlig S."/>
            <person name="Proctor R.H."/>
        </authorList>
    </citation>
    <scope>NUCLEOTIDE SEQUENCE [LARGE SCALE GENOMIC DNA]</scope>
    <source>
        <strain evidence="12 13">NRRL 25331</strain>
    </source>
</reference>
<gene>
    <name evidence="12" type="ORF">FCIRC_7305</name>
</gene>
<feature type="transmembrane region" description="Helical" evidence="10">
    <location>
        <begin position="32"/>
        <end position="56"/>
    </location>
</feature>
<dbReference type="GO" id="GO:0022857">
    <property type="term" value="F:transmembrane transporter activity"/>
    <property type="evidence" value="ECO:0007669"/>
    <property type="project" value="InterPro"/>
</dbReference>
<dbReference type="Proteomes" id="UP000572754">
    <property type="component" value="Unassembled WGS sequence"/>
</dbReference>
<proteinExistence type="inferred from homology"/>
<evidence type="ECO:0000256" key="3">
    <source>
        <dbReference type="ARBA" id="ARBA00022475"/>
    </source>
</evidence>
<name>A0A8H5TUD6_FUSCI</name>
<feature type="transmembrane region" description="Helical" evidence="10">
    <location>
        <begin position="430"/>
        <end position="450"/>
    </location>
</feature>
<evidence type="ECO:0000256" key="6">
    <source>
        <dbReference type="ARBA" id="ARBA00023136"/>
    </source>
</evidence>
<dbReference type="AlphaFoldDB" id="A0A8H5TUD6"/>
<evidence type="ECO:0000313" key="12">
    <source>
        <dbReference type="EMBL" id="KAF5675690.1"/>
    </source>
</evidence>
<protein>
    <submittedName>
        <fullName evidence="12">Major facilitator superfamily transporter</fullName>
    </submittedName>
</protein>
<dbReference type="SUPFAM" id="SSF103473">
    <property type="entry name" value="MFS general substrate transporter"/>
    <property type="match status" value="1"/>
</dbReference>
<dbReference type="SUPFAM" id="SSF54001">
    <property type="entry name" value="Cysteine proteinases"/>
    <property type="match status" value="1"/>
</dbReference>
<feature type="transmembrane region" description="Helical" evidence="10">
    <location>
        <begin position="68"/>
        <end position="88"/>
    </location>
</feature>
<dbReference type="PANTHER" id="PTHR23502">
    <property type="entry name" value="MAJOR FACILITATOR SUPERFAMILY"/>
    <property type="match status" value="1"/>
</dbReference>
<dbReference type="PROSITE" id="PS50850">
    <property type="entry name" value="MFS"/>
    <property type="match status" value="1"/>
</dbReference>
<dbReference type="FunFam" id="1.20.1250.20:FF:000011">
    <property type="entry name" value="MFS multidrug transporter, putative"/>
    <property type="match status" value="1"/>
</dbReference>
<dbReference type="InterPro" id="IPR036259">
    <property type="entry name" value="MFS_trans_sf"/>
</dbReference>
<dbReference type="InterPro" id="IPR020846">
    <property type="entry name" value="MFS_dom"/>
</dbReference>
<feature type="transmembrane region" description="Helical" evidence="10">
    <location>
        <begin position="337"/>
        <end position="356"/>
    </location>
</feature>
<dbReference type="InterPro" id="IPR011701">
    <property type="entry name" value="MFS"/>
</dbReference>
<keyword evidence="4 10" id="KW-0812">Transmembrane</keyword>
<feature type="region of interest" description="Disordered" evidence="9">
    <location>
        <begin position="867"/>
        <end position="888"/>
    </location>
</feature>
<keyword evidence="7" id="KW-0325">Glycoprotein</keyword>
<evidence type="ECO:0000256" key="5">
    <source>
        <dbReference type="ARBA" id="ARBA00022989"/>
    </source>
</evidence>
<dbReference type="EMBL" id="JAAQPE010000241">
    <property type="protein sequence ID" value="KAF5675690.1"/>
    <property type="molecule type" value="Genomic_DNA"/>
</dbReference>
<evidence type="ECO:0000256" key="10">
    <source>
        <dbReference type="SAM" id="Phobius"/>
    </source>
</evidence>
<keyword evidence="13" id="KW-1185">Reference proteome</keyword>
<dbReference type="PANTHER" id="PTHR23502:SF186">
    <property type="entry name" value="MAJOR FACILITATOR SUPERFAMILY (MFS) PROFILE DOMAIN-CONTAINING PROTEIN"/>
    <property type="match status" value="1"/>
</dbReference>
<feature type="transmembrane region" description="Helical" evidence="10">
    <location>
        <begin position="100"/>
        <end position="127"/>
    </location>
</feature>
<feature type="transmembrane region" description="Helical" evidence="10">
    <location>
        <begin position="259"/>
        <end position="285"/>
    </location>
</feature>